<feature type="region of interest" description="Disordered" evidence="1">
    <location>
        <begin position="1"/>
        <end position="27"/>
    </location>
</feature>
<dbReference type="InterPro" id="IPR035897">
    <property type="entry name" value="Toll_tir_struct_dom_sf"/>
</dbReference>
<evidence type="ECO:0000313" key="6">
    <source>
        <dbReference type="Proteomes" id="UP001549111"/>
    </source>
</evidence>
<dbReference type="SUPFAM" id="SSF52200">
    <property type="entry name" value="Toll/Interleukin receptor TIR domain"/>
    <property type="match status" value="1"/>
</dbReference>
<sequence length="540" mass="60572">MPHRQAGAAPSIANVTPGSSRDTTPSSWHAAVSSLYDRARRQHVWQKRSDMSDRRSALGILKKALQAPTRRVIAVIGPEALTIEARQPDGRLREVSFYRLVAEKLLQDHGLPTDLLDAPGPMWMLHRAASILMERKGCSTDELRPMIDDAIQELQAHCHPGPDSLMRPSGALRELARLDCFRLILSLTPDDLLPAALREAQPGCVLDMAGYSPNLDLESGWPIDVPSYTKGRLRYYQLLGRIGSVGDFAVHEEDTLEHLQRFRDDAERSAKTLLADLRNGKNNVFVYLGCGLPDWMGRGLLRLLGEARFISSERPYDFFCVSSQDDQLNGFLDQFSRKSVVLPWTALELARQIRAMSQAPLPAPSWQPAGSTPGSAPDPAHTRHQDGPAPSIFVSYATENATAALRIVEQLRQIGFGEIWLDHKTLVAGDDWTDKIDDAIATCDYFMLLLSRQADQRSEGVYWEEWRKAMDRSRRKFGAFLLPVGIDAEHPFKVGYERIFTDWTRPLYNRHLLHAPGGEMSPDTRDQLVRRRQSLAGGQP</sequence>
<gene>
    <name evidence="3" type="ORF">ABIC99_003982</name>
    <name evidence="4" type="ORF">EWH46_11680</name>
</gene>
<evidence type="ECO:0000256" key="1">
    <source>
        <dbReference type="SAM" id="MobiDB-lite"/>
    </source>
</evidence>
<feature type="region of interest" description="Disordered" evidence="1">
    <location>
        <begin position="361"/>
        <end position="384"/>
    </location>
</feature>
<evidence type="ECO:0000313" key="5">
    <source>
        <dbReference type="Proteomes" id="UP000323522"/>
    </source>
</evidence>
<dbReference type="OrthoDB" id="4512556at2"/>
<dbReference type="Proteomes" id="UP000323522">
    <property type="component" value="Chromosome"/>
</dbReference>
<dbReference type="RefSeq" id="WP_149504065.1">
    <property type="nucleotide sequence ID" value="NZ_CP035708.1"/>
</dbReference>
<protein>
    <submittedName>
        <fullName evidence="4">Toll/interleukin-1 receptor domain-containing protein</fullName>
    </submittedName>
</protein>
<dbReference type="EMBL" id="CP035708">
    <property type="protein sequence ID" value="QEN01375.1"/>
    <property type="molecule type" value="Genomic_DNA"/>
</dbReference>
<feature type="domain" description="TIR" evidence="2">
    <location>
        <begin position="388"/>
        <end position="536"/>
    </location>
</feature>
<proteinExistence type="predicted"/>
<dbReference type="EMBL" id="JBEPLS010000039">
    <property type="protein sequence ID" value="MET3606146.1"/>
    <property type="molecule type" value="Genomic_DNA"/>
</dbReference>
<dbReference type="InterPro" id="IPR000157">
    <property type="entry name" value="TIR_dom"/>
</dbReference>
<dbReference type="PROSITE" id="PS50104">
    <property type="entry name" value="TIR"/>
    <property type="match status" value="1"/>
</dbReference>
<dbReference type="AlphaFoldDB" id="A0A5C1Q0B6"/>
<name>A0A5C1Q0B6_9BURK</name>
<dbReference type="GO" id="GO:0007165">
    <property type="term" value="P:signal transduction"/>
    <property type="evidence" value="ECO:0007669"/>
    <property type="project" value="InterPro"/>
</dbReference>
<dbReference type="Pfam" id="PF13676">
    <property type="entry name" value="TIR_2"/>
    <property type="match status" value="1"/>
</dbReference>
<reference evidence="3 6" key="2">
    <citation type="submission" date="2024-06" db="EMBL/GenBank/DDBJ databases">
        <title>Genomic Encyclopedia of Type Strains, Phase IV (KMG-IV): sequencing the most valuable type-strain genomes for metagenomic binning, comparative biology and taxonomic classification.</title>
        <authorList>
            <person name="Goeker M."/>
        </authorList>
    </citation>
    <scope>NUCLEOTIDE SEQUENCE [LARGE SCALE GENOMIC DNA]</scope>
    <source>
        <strain evidence="3 6">D-501</strain>
    </source>
</reference>
<feature type="compositionally biased region" description="Polar residues" evidence="1">
    <location>
        <begin position="13"/>
        <end position="27"/>
    </location>
</feature>
<evidence type="ECO:0000313" key="3">
    <source>
        <dbReference type="EMBL" id="MET3606146.1"/>
    </source>
</evidence>
<evidence type="ECO:0000259" key="2">
    <source>
        <dbReference type="PROSITE" id="PS50104"/>
    </source>
</evidence>
<keyword evidence="6" id="KW-1185">Reference proteome</keyword>
<dbReference type="KEGG" id="snn:EWH46_11680"/>
<keyword evidence="4" id="KW-0675">Receptor</keyword>
<dbReference type="Gene3D" id="3.40.50.10140">
    <property type="entry name" value="Toll/interleukin-1 receptor homology (TIR) domain"/>
    <property type="match status" value="1"/>
</dbReference>
<reference evidence="4 5" key="1">
    <citation type="submission" date="2019-02" db="EMBL/GenBank/DDBJ databases">
        <title>Complete Genome Sequence and Methylome Analysis of Sphaerotilus natans subsp. sulfidivorans D-507.</title>
        <authorList>
            <person name="Fomenkov A."/>
            <person name="Gridneva E."/>
            <person name="Smolyakov D."/>
            <person name="Dubinina G."/>
            <person name="Vincze T."/>
            <person name="Grabovich M."/>
            <person name="Roberts R.J."/>
        </authorList>
    </citation>
    <scope>NUCLEOTIDE SEQUENCE [LARGE SCALE GENOMIC DNA]</scope>
    <source>
        <strain evidence="4 5">D-507</strain>
    </source>
</reference>
<organism evidence="4 5">
    <name type="scientific">Sphaerotilus sulfidivorans</name>
    <dbReference type="NCBI Taxonomy" id="639200"/>
    <lineage>
        <taxon>Bacteria</taxon>
        <taxon>Pseudomonadati</taxon>
        <taxon>Pseudomonadota</taxon>
        <taxon>Betaproteobacteria</taxon>
        <taxon>Burkholderiales</taxon>
        <taxon>Sphaerotilaceae</taxon>
        <taxon>Sphaerotilus</taxon>
    </lineage>
</organism>
<dbReference type="Proteomes" id="UP001549111">
    <property type="component" value="Unassembled WGS sequence"/>
</dbReference>
<evidence type="ECO:0000313" key="4">
    <source>
        <dbReference type="EMBL" id="QEN01375.1"/>
    </source>
</evidence>
<accession>A0A5C1Q0B6</accession>